<dbReference type="PROSITE" id="PS00010">
    <property type="entry name" value="ASX_HYDROXYL"/>
    <property type="match status" value="1"/>
</dbReference>
<feature type="disulfide bond" evidence="6">
    <location>
        <begin position="1046"/>
        <end position="1055"/>
    </location>
</feature>
<feature type="disulfide bond" evidence="6">
    <location>
        <begin position="1025"/>
        <end position="1035"/>
    </location>
</feature>
<feature type="domain" description="Sushi" evidence="12">
    <location>
        <begin position="270"/>
        <end position="332"/>
    </location>
</feature>
<evidence type="ECO:0000256" key="3">
    <source>
        <dbReference type="ARBA" id="ARBA00022737"/>
    </source>
</evidence>
<dbReference type="SUPFAM" id="SSF57535">
    <property type="entry name" value="Complement control module/SCR domain"/>
    <property type="match status" value="3"/>
</dbReference>
<dbReference type="InterPro" id="IPR013320">
    <property type="entry name" value="ConA-like_dom_sf"/>
</dbReference>
<dbReference type="KEGG" id="cvn:111100867"/>
<keyword evidence="1 6" id="KW-0245">EGF-like domain</keyword>
<feature type="signal peptide" evidence="9">
    <location>
        <begin position="1"/>
        <end position="23"/>
    </location>
</feature>
<organism evidence="13 15">
    <name type="scientific">Crassostrea virginica</name>
    <name type="common">Eastern oyster</name>
    <dbReference type="NCBI Taxonomy" id="6565"/>
    <lineage>
        <taxon>Eukaryota</taxon>
        <taxon>Metazoa</taxon>
        <taxon>Spiralia</taxon>
        <taxon>Lophotrochozoa</taxon>
        <taxon>Mollusca</taxon>
        <taxon>Bivalvia</taxon>
        <taxon>Autobranchia</taxon>
        <taxon>Pteriomorphia</taxon>
        <taxon>Ostreida</taxon>
        <taxon>Ostreoidea</taxon>
        <taxon>Ostreidae</taxon>
        <taxon>Crassostrea</taxon>
    </lineage>
</organism>
<dbReference type="SUPFAM" id="SSF49899">
    <property type="entry name" value="Concanavalin A-like lectins/glucanases"/>
    <property type="match status" value="1"/>
</dbReference>
<keyword evidence="3" id="KW-0677">Repeat</keyword>
<sequence>MTNPVFITSACLLLVCIFCSYEAININNTKTEKESYTEIINFQLFSQITGIRDYKQVRKSGHQTQKNSPHFDLMVQDSPALQFIAQGATIGSVLGPVGTVVGAIIGGILCLFICPRNSQPNQPPKFNFCPESGKILYADEGKTTARYEWKTPTVVDPEDGELSAELQGDGSSGSSFPRGKHYIIYKATDKKGLMASCVFSFTVIVTSCDPPEWPSNGDINCDKSEILAGTICRVRCSPGYKLDPDISTMKCVKKGTRASMNVPTPNCKEISCPIDVPKMKPEHGMPVCTHPNHKYDSACSTKCEQGYSPTNLMFSVCQKNGLWSQKLPDCKDSDPPNIEDCPNTIRTYTNRNSRTSIVSWRELKATDNSNMVMLKQTRGRTNGTAFDVGFEEIRYHAVDAAGNKSPECIFFVVVEELRCTPPVITDKYMTYQCPHGFPYGSQCSLRCMGRFPLIGNDTIVCEIKENSTKSPPPTHWHKGDIEPHCKLNPCKDLPAPVNGAMSCDTWMFGRQCQMQCSDKFDIPAVGDGFSGIFTCSEREGIFKPLNTVPNCTEKRLPGHVETLGEFFYYTGSCDDATVLDKIKSNFINQMEILETKGFAGVCSDSLECNVKNVSVTCGPRTRKRRSLEYSVRSKRSGSEIRVEIKISSKWPLSNVSTIDSLNMAKKIQQNIFDKIQDISKEGKLTVEGISPDDESFVLGYSASVCDVALYLRQDILTCVPCARGSFLTKTRRGRQVCTPCPKGFYKEDEYEPQCTQCPQNTSTVESGSMFFTDCIDTCKPGEYSETGLFPCTPCEKSTYQNASSSRSCIQCPRDMTTAFEGSIDALNCSNFDLLFTQNGDRIDTKYRTMAEAISGITVITWMRYSDPKADMALFHSKGLRVIMAETISIEKGTVRNWISTGVSISNGTWEHITVVFQKRHPVVSIYINKKLKYTSQSSLFMTDSELMLSTTDITLKLNSDIETGVVISGYQIILQPLSVEQILSSAKTCHAKFTDSYISMTDLSTAASKGVEMIVPSQCDSVNECESNPCNGHQCINRVKGYVCQCNNGYSGKNCEVKPDYCKHEPCQNGATCVTMENGNYTCSCKKGFKGIRCENNIVNGGWSAWSPFTECSVSCNGGTKTRTRICNSPLPDPNGVPCNASEATDHVTCHEEKCPVCPSLKRTFGSVRQCKPASDGHTVCVVTCRPGYTFLPGNLPLPEYLCGKNTSYVWNGEPPACGKLEIPSQISTETVVSYGKPLPCDKAAKASERLKAQMESTLQCARNKTCKVTVEAKECSQGHRNKRAVTVQSQQITLTTITAEKIDIQSIAETMKTNEAAKRYLIGLAELELSAQQLNSSNDELIIKMDGDTFTPTGKATSSVVKCPEGQGRYMYLCADCPSGTHSSAGECILCLKGTYQEENGQSTCKQCPKGQTTKYEGSQSPSDCIETSIKKYSPSSETDYESKTQIIVLAVSVMVSLGFVMITGIVVYKKCIRSQHCYNGWRTRHQGSFHMIATNEKQT</sequence>
<dbReference type="InterPro" id="IPR035976">
    <property type="entry name" value="Sushi/SCR/CCP_sf"/>
</dbReference>
<protein>
    <submittedName>
        <fullName evidence="14 15">Sushi, von Willebrand factor type A, EGF and pentraxin domain-containing protein 1-like isoform X1</fullName>
    </submittedName>
</protein>
<feature type="disulfide bond" evidence="7">
    <location>
        <begin position="303"/>
        <end position="330"/>
    </location>
</feature>
<dbReference type="PROSITE" id="PS00022">
    <property type="entry name" value="EGF_1"/>
    <property type="match status" value="2"/>
</dbReference>
<accession>A0A8B8AC14</accession>
<dbReference type="Pfam" id="PF02494">
    <property type="entry name" value="HYR"/>
    <property type="match status" value="2"/>
</dbReference>
<feature type="chain" id="PRO_5044665816" evidence="9">
    <location>
        <begin position="24"/>
        <end position="1501"/>
    </location>
</feature>
<dbReference type="GeneID" id="111100867"/>
<dbReference type="SUPFAM" id="SSF57196">
    <property type="entry name" value="EGF/Laminin"/>
    <property type="match status" value="2"/>
</dbReference>
<keyword evidence="8" id="KW-0472">Membrane</keyword>
<dbReference type="Pfam" id="PF00008">
    <property type="entry name" value="EGF"/>
    <property type="match status" value="1"/>
</dbReference>
<dbReference type="InterPro" id="IPR043555">
    <property type="entry name" value="SRPX-like"/>
</dbReference>
<evidence type="ECO:0000256" key="2">
    <source>
        <dbReference type="ARBA" id="ARBA00022729"/>
    </source>
</evidence>
<dbReference type="PANTHER" id="PTHR46343:SF2">
    <property type="entry name" value="SUSHI_VON WILLEBRAND FACTOR TYPE A_EGF_PENTRAXIN DOMAIN-CONTAINING 1"/>
    <property type="match status" value="1"/>
</dbReference>
<dbReference type="GO" id="GO:0042063">
    <property type="term" value="P:gliogenesis"/>
    <property type="evidence" value="ECO:0007669"/>
    <property type="project" value="UniProtKB-ARBA"/>
</dbReference>
<dbReference type="GO" id="GO:0048666">
    <property type="term" value="P:neuron development"/>
    <property type="evidence" value="ECO:0007669"/>
    <property type="project" value="UniProtKB-ARBA"/>
</dbReference>
<comment type="caution">
    <text evidence="6">Lacks conserved residue(s) required for the propagation of feature annotation.</text>
</comment>
<evidence type="ECO:0000313" key="13">
    <source>
        <dbReference type="Proteomes" id="UP000694844"/>
    </source>
</evidence>
<feature type="transmembrane region" description="Helical" evidence="8">
    <location>
        <begin position="1448"/>
        <end position="1470"/>
    </location>
</feature>
<dbReference type="SMART" id="SM00209">
    <property type="entry name" value="TSP1"/>
    <property type="match status" value="1"/>
</dbReference>
<evidence type="ECO:0000256" key="6">
    <source>
        <dbReference type="PROSITE-ProRule" id="PRU00076"/>
    </source>
</evidence>
<feature type="disulfide bond" evidence="6">
    <location>
        <begin position="1085"/>
        <end position="1094"/>
    </location>
</feature>
<feature type="disulfide bond" evidence="7">
    <location>
        <begin position="208"/>
        <end position="251"/>
    </location>
</feature>
<dbReference type="Pfam" id="PF07699">
    <property type="entry name" value="Ephrin_rec_like"/>
    <property type="match status" value="3"/>
</dbReference>
<dbReference type="PROSITE" id="PS01186">
    <property type="entry name" value="EGF_2"/>
    <property type="match status" value="2"/>
</dbReference>
<dbReference type="Gene3D" id="2.10.70.10">
    <property type="entry name" value="Complement Module, domain 1"/>
    <property type="match status" value="4"/>
</dbReference>
<proteinExistence type="predicted"/>
<dbReference type="Pfam" id="PF00090">
    <property type="entry name" value="TSP_1"/>
    <property type="match status" value="1"/>
</dbReference>
<dbReference type="RefSeq" id="XP_022288700.1">
    <property type="nucleotide sequence ID" value="XM_022432992.1"/>
</dbReference>
<dbReference type="PROSITE" id="PS50026">
    <property type="entry name" value="EGF_3"/>
    <property type="match status" value="2"/>
</dbReference>
<dbReference type="InterPro" id="IPR000884">
    <property type="entry name" value="TSP1_rpt"/>
</dbReference>
<name>A0A8B8AC14_CRAVI</name>
<dbReference type="FunFam" id="2.20.100.10:FF:000001">
    <property type="entry name" value="semaphorin-5A isoform X1"/>
    <property type="match status" value="1"/>
</dbReference>
<dbReference type="InterPro" id="IPR000436">
    <property type="entry name" value="Sushi_SCR_CCP_dom"/>
</dbReference>
<dbReference type="PROSITE" id="PS50092">
    <property type="entry name" value="TSP1"/>
    <property type="match status" value="1"/>
</dbReference>
<dbReference type="Gene3D" id="2.10.50.10">
    <property type="entry name" value="Tumor Necrosis Factor Receptor, subunit A, domain 2"/>
    <property type="match status" value="3"/>
</dbReference>
<dbReference type="PROSITE" id="PS50923">
    <property type="entry name" value="SUSHI"/>
    <property type="match status" value="3"/>
</dbReference>
<evidence type="ECO:0000256" key="1">
    <source>
        <dbReference type="ARBA" id="ARBA00022536"/>
    </source>
</evidence>
<dbReference type="SMART" id="SM00181">
    <property type="entry name" value="EGF"/>
    <property type="match status" value="2"/>
</dbReference>
<reference evidence="14 15" key="1">
    <citation type="submission" date="2025-04" db="UniProtKB">
        <authorList>
            <consortium name="RefSeq"/>
        </authorList>
    </citation>
    <scope>IDENTIFICATION</scope>
    <source>
        <tissue evidence="14 15">Whole sample</tissue>
    </source>
</reference>
<feature type="domain" description="EGF-like" evidence="10">
    <location>
        <begin position="1058"/>
        <end position="1095"/>
    </location>
</feature>
<dbReference type="Gene3D" id="2.10.25.10">
    <property type="entry name" value="Laminin"/>
    <property type="match status" value="2"/>
</dbReference>
<keyword evidence="2 9" id="KW-0732">Signal</keyword>
<dbReference type="RefSeq" id="XP_022288699.1">
    <property type="nucleotide sequence ID" value="XM_022432991.1"/>
</dbReference>
<dbReference type="SMART" id="SM00179">
    <property type="entry name" value="EGF_CA"/>
    <property type="match status" value="2"/>
</dbReference>
<dbReference type="SUPFAM" id="SSF82895">
    <property type="entry name" value="TSP-1 type 1 repeat"/>
    <property type="match status" value="1"/>
</dbReference>
<dbReference type="Proteomes" id="UP000694844">
    <property type="component" value="Chromosome 6"/>
</dbReference>
<dbReference type="InterPro" id="IPR036383">
    <property type="entry name" value="TSP1_rpt_sf"/>
</dbReference>
<evidence type="ECO:0000313" key="14">
    <source>
        <dbReference type="RefSeq" id="XP_022288699.1"/>
    </source>
</evidence>
<feature type="domain" description="Sushi" evidence="12">
    <location>
        <begin position="206"/>
        <end position="269"/>
    </location>
</feature>
<evidence type="ECO:0000256" key="4">
    <source>
        <dbReference type="ARBA" id="ARBA00023157"/>
    </source>
</evidence>
<dbReference type="CDD" id="cd00185">
    <property type="entry name" value="TNFRSF"/>
    <property type="match status" value="1"/>
</dbReference>
<keyword evidence="8" id="KW-1133">Transmembrane helix</keyword>
<dbReference type="InterPro" id="IPR001881">
    <property type="entry name" value="EGF-like_Ca-bd_dom"/>
</dbReference>
<dbReference type="Pfam" id="PF00084">
    <property type="entry name" value="Sushi"/>
    <property type="match status" value="2"/>
</dbReference>
<evidence type="ECO:0000313" key="15">
    <source>
        <dbReference type="RefSeq" id="XP_022288700.1"/>
    </source>
</evidence>
<keyword evidence="4 6" id="KW-1015">Disulfide bond</keyword>
<gene>
    <name evidence="14 15" type="primary">LOC111100867</name>
</gene>
<evidence type="ECO:0000259" key="11">
    <source>
        <dbReference type="PROSITE" id="PS50825"/>
    </source>
</evidence>
<dbReference type="OrthoDB" id="6162024at2759"/>
<keyword evidence="13" id="KW-1185">Reference proteome</keyword>
<dbReference type="InterPro" id="IPR000152">
    <property type="entry name" value="EGF-type_Asp/Asn_hydroxyl_site"/>
</dbReference>
<dbReference type="SMART" id="SM01411">
    <property type="entry name" value="Ephrin_rec_like"/>
    <property type="match status" value="3"/>
</dbReference>
<feature type="domain" description="HYR" evidence="11">
    <location>
        <begin position="331"/>
        <end position="416"/>
    </location>
</feature>
<feature type="domain" description="Sushi" evidence="12">
    <location>
        <begin position="417"/>
        <end position="487"/>
    </location>
</feature>
<dbReference type="InterPro" id="IPR011641">
    <property type="entry name" value="Tyr-kin_ephrin_A/B_rcpt-like"/>
</dbReference>
<dbReference type="InterPro" id="IPR000742">
    <property type="entry name" value="EGF"/>
</dbReference>
<dbReference type="Gene3D" id="2.60.120.200">
    <property type="match status" value="1"/>
</dbReference>
<keyword evidence="5" id="KW-0325">Glycoprotein</keyword>
<keyword evidence="8" id="KW-0812">Transmembrane</keyword>
<dbReference type="GO" id="GO:0005509">
    <property type="term" value="F:calcium ion binding"/>
    <property type="evidence" value="ECO:0007669"/>
    <property type="project" value="InterPro"/>
</dbReference>
<dbReference type="SUPFAM" id="SSF57184">
    <property type="entry name" value="Growth factor receptor domain"/>
    <property type="match status" value="1"/>
</dbReference>
<evidence type="ECO:0000256" key="8">
    <source>
        <dbReference type="SAM" id="Phobius"/>
    </source>
</evidence>
<evidence type="ECO:0000256" key="7">
    <source>
        <dbReference type="PROSITE-ProRule" id="PRU00302"/>
    </source>
</evidence>
<dbReference type="CDD" id="cd00033">
    <property type="entry name" value="CCP"/>
    <property type="match status" value="2"/>
</dbReference>
<dbReference type="GO" id="GO:0005886">
    <property type="term" value="C:plasma membrane"/>
    <property type="evidence" value="ECO:0007669"/>
    <property type="project" value="UniProtKB-ARBA"/>
</dbReference>
<keyword evidence="7" id="KW-0768">Sushi</keyword>
<dbReference type="PROSITE" id="PS50825">
    <property type="entry name" value="HYR"/>
    <property type="match status" value="2"/>
</dbReference>
<evidence type="ECO:0000259" key="10">
    <source>
        <dbReference type="PROSITE" id="PS50026"/>
    </source>
</evidence>
<dbReference type="InterPro" id="IPR009030">
    <property type="entry name" value="Growth_fac_rcpt_cys_sf"/>
</dbReference>
<dbReference type="FunFam" id="2.10.25.10:FF:000230">
    <property type="entry name" value="Delta-like protein"/>
    <property type="match status" value="1"/>
</dbReference>
<feature type="domain" description="EGF-like" evidence="10">
    <location>
        <begin position="1021"/>
        <end position="1056"/>
    </location>
</feature>
<evidence type="ECO:0000259" key="12">
    <source>
        <dbReference type="PROSITE" id="PS50923"/>
    </source>
</evidence>
<dbReference type="InterPro" id="IPR003410">
    <property type="entry name" value="HYR_dom"/>
</dbReference>
<dbReference type="Gene3D" id="2.20.100.10">
    <property type="entry name" value="Thrombospondin type-1 (TSP1) repeat"/>
    <property type="match status" value="1"/>
</dbReference>
<evidence type="ECO:0000256" key="5">
    <source>
        <dbReference type="ARBA" id="ARBA00023180"/>
    </source>
</evidence>
<feature type="domain" description="HYR" evidence="11">
    <location>
        <begin position="119"/>
        <end position="205"/>
    </location>
</feature>
<dbReference type="SMART" id="SM00032">
    <property type="entry name" value="CCP"/>
    <property type="match status" value="5"/>
</dbReference>
<dbReference type="GO" id="GO:0000902">
    <property type="term" value="P:cell morphogenesis"/>
    <property type="evidence" value="ECO:0007669"/>
    <property type="project" value="UniProtKB-ARBA"/>
</dbReference>
<dbReference type="PANTHER" id="PTHR46343">
    <property type="entry name" value="HYR DOMAIN-CONTAINING PROTEIN"/>
    <property type="match status" value="1"/>
</dbReference>
<dbReference type="CDD" id="cd00054">
    <property type="entry name" value="EGF_CA"/>
    <property type="match status" value="2"/>
</dbReference>
<dbReference type="FunFam" id="2.10.25.10:FF:000004">
    <property type="entry name" value="Neurogenic locus notch 1"/>
    <property type="match status" value="1"/>
</dbReference>
<evidence type="ECO:0000256" key="9">
    <source>
        <dbReference type="SAM" id="SignalP"/>
    </source>
</evidence>